<dbReference type="HOGENOM" id="CLU_2922836_0_0_1"/>
<organism evidence="1 2">
    <name type="scientific">Hebeloma cylindrosporum</name>
    <dbReference type="NCBI Taxonomy" id="76867"/>
    <lineage>
        <taxon>Eukaryota</taxon>
        <taxon>Fungi</taxon>
        <taxon>Dikarya</taxon>
        <taxon>Basidiomycota</taxon>
        <taxon>Agaricomycotina</taxon>
        <taxon>Agaricomycetes</taxon>
        <taxon>Agaricomycetidae</taxon>
        <taxon>Agaricales</taxon>
        <taxon>Agaricineae</taxon>
        <taxon>Hymenogastraceae</taxon>
        <taxon>Hebeloma</taxon>
    </lineage>
</organism>
<reference evidence="1 2" key="1">
    <citation type="submission" date="2014-04" db="EMBL/GenBank/DDBJ databases">
        <authorList>
            <consortium name="DOE Joint Genome Institute"/>
            <person name="Kuo A."/>
            <person name="Gay G."/>
            <person name="Dore J."/>
            <person name="Kohler A."/>
            <person name="Nagy L.G."/>
            <person name="Floudas D."/>
            <person name="Copeland A."/>
            <person name="Barry K.W."/>
            <person name="Cichocki N."/>
            <person name="Veneault-Fourrey C."/>
            <person name="LaButti K."/>
            <person name="Lindquist E.A."/>
            <person name="Lipzen A."/>
            <person name="Lundell T."/>
            <person name="Morin E."/>
            <person name="Murat C."/>
            <person name="Sun H."/>
            <person name="Tunlid A."/>
            <person name="Henrissat B."/>
            <person name="Grigoriev I.V."/>
            <person name="Hibbett D.S."/>
            <person name="Martin F."/>
            <person name="Nordberg H.P."/>
            <person name="Cantor M.N."/>
            <person name="Hua S.X."/>
        </authorList>
    </citation>
    <scope>NUCLEOTIDE SEQUENCE [LARGE SCALE GENOMIC DNA]</scope>
    <source>
        <strain evidence="2">h7</strain>
    </source>
</reference>
<protein>
    <submittedName>
        <fullName evidence="1">Uncharacterized protein</fullName>
    </submittedName>
</protein>
<evidence type="ECO:0000313" key="1">
    <source>
        <dbReference type="EMBL" id="KIM41618.1"/>
    </source>
</evidence>
<keyword evidence="2" id="KW-1185">Reference proteome</keyword>
<dbReference type="AlphaFoldDB" id="A0A0C2XVH1"/>
<evidence type="ECO:0000313" key="2">
    <source>
        <dbReference type="Proteomes" id="UP000053424"/>
    </source>
</evidence>
<sequence>MSERRNDFSEAGRMWEFRRICGAFIQNADAVQVASTCTWPVTLTQRGTGLKWCASIWAESI</sequence>
<dbReference type="Proteomes" id="UP000053424">
    <property type="component" value="Unassembled WGS sequence"/>
</dbReference>
<reference evidence="2" key="2">
    <citation type="submission" date="2015-01" db="EMBL/GenBank/DDBJ databases">
        <title>Evolutionary Origins and Diversification of the Mycorrhizal Mutualists.</title>
        <authorList>
            <consortium name="DOE Joint Genome Institute"/>
            <consortium name="Mycorrhizal Genomics Consortium"/>
            <person name="Kohler A."/>
            <person name="Kuo A."/>
            <person name="Nagy L.G."/>
            <person name="Floudas D."/>
            <person name="Copeland A."/>
            <person name="Barry K.W."/>
            <person name="Cichocki N."/>
            <person name="Veneault-Fourrey C."/>
            <person name="LaButti K."/>
            <person name="Lindquist E.A."/>
            <person name="Lipzen A."/>
            <person name="Lundell T."/>
            <person name="Morin E."/>
            <person name="Murat C."/>
            <person name="Riley R."/>
            <person name="Ohm R."/>
            <person name="Sun H."/>
            <person name="Tunlid A."/>
            <person name="Henrissat B."/>
            <person name="Grigoriev I.V."/>
            <person name="Hibbett D.S."/>
            <person name="Martin F."/>
        </authorList>
    </citation>
    <scope>NUCLEOTIDE SEQUENCE [LARGE SCALE GENOMIC DNA]</scope>
    <source>
        <strain evidence="2">h7</strain>
    </source>
</reference>
<name>A0A0C2XVH1_HEBCY</name>
<gene>
    <name evidence="1" type="ORF">M413DRAFT_445593</name>
</gene>
<accession>A0A0C2XVH1</accession>
<dbReference type="EMBL" id="KN831780">
    <property type="protein sequence ID" value="KIM41618.1"/>
    <property type="molecule type" value="Genomic_DNA"/>
</dbReference>
<proteinExistence type="predicted"/>